<keyword evidence="3" id="KW-1185">Reference proteome</keyword>
<keyword evidence="1" id="KW-0812">Transmembrane</keyword>
<evidence type="ECO:0000256" key="1">
    <source>
        <dbReference type="SAM" id="Phobius"/>
    </source>
</evidence>
<keyword evidence="1" id="KW-1133">Transmembrane helix</keyword>
<protein>
    <submittedName>
        <fullName evidence="2">Uncharacterized protein</fullName>
    </submittedName>
</protein>
<comment type="caution">
    <text evidence="2">The sequence shown here is derived from an EMBL/GenBank/DDBJ whole genome shotgun (WGS) entry which is preliminary data.</text>
</comment>
<feature type="transmembrane region" description="Helical" evidence="1">
    <location>
        <begin position="6"/>
        <end position="23"/>
    </location>
</feature>
<reference evidence="2 3" key="1">
    <citation type="submission" date="2021-01" db="EMBL/GenBank/DDBJ databases">
        <title>Genomic Encyclopedia of Type Strains, Phase IV (KMG-IV): sequencing the most valuable type-strain genomes for metagenomic binning, comparative biology and taxonomic classification.</title>
        <authorList>
            <person name="Goeker M."/>
        </authorList>
    </citation>
    <scope>NUCLEOTIDE SEQUENCE [LARGE SCALE GENOMIC DNA]</scope>
    <source>
        <strain evidence="2 3">DSM 28236</strain>
    </source>
</reference>
<dbReference type="RefSeq" id="WP_205002785.1">
    <property type="nucleotide sequence ID" value="NZ_JAFBER010000004.1"/>
</dbReference>
<name>A0ABS2PZ46_9BACL</name>
<evidence type="ECO:0000313" key="2">
    <source>
        <dbReference type="EMBL" id="MBM7644835.1"/>
    </source>
</evidence>
<feature type="transmembrane region" description="Helical" evidence="1">
    <location>
        <begin position="35"/>
        <end position="57"/>
    </location>
</feature>
<dbReference type="EMBL" id="JAFBER010000004">
    <property type="protein sequence ID" value="MBM7644835.1"/>
    <property type="molecule type" value="Genomic_DNA"/>
</dbReference>
<gene>
    <name evidence="2" type="ORF">JOD45_001042</name>
</gene>
<proteinExistence type="predicted"/>
<evidence type="ECO:0000313" key="3">
    <source>
        <dbReference type="Proteomes" id="UP000808914"/>
    </source>
</evidence>
<keyword evidence="1" id="KW-0472">Membrane</keyword>
<sequence length="58" mass="6378">MATEIVLTIVATLIILLVLNYVGQRLIVGKINNKNMLSLAIISVIQTIIISALFIWVV</sequence>
<accession>A0ABS2PZ46</accession>
<organism evidence="2 3">
    <name type="scientific">Scopulibacillus daqui</name>
    <dbReference type="NCBI Taxonomy" id="1469162"/>
    <lineage>
        <taxon>Bacteria</taxon>
        <taxon>Bacillati</taxon>
        <taxon>Bacillota</taxon>
        <taxon>Bacilli</taxon>
        <taxon>Bacillales</taxon>
        <taxon>Sporolactobacillaceae</taxon>
        <taxon>Scopulibacillus</taxon>
    </lineage>
</organism>
<dbReference type="Proteomes" id="UP000808914">
    <property type="component" value="Unassembled WGS sequence"/>
</dbReference>